<reference evidence="1" key="1">
    <citation type="journal article" date="2022" name="Int. J. Mol. Sci.">
        <title>Draft Genome of Tanacetum Coccineum: Genomic Comparison of Closely Related Tanacetum-Family Plants.</title>
        <authorList>
            <person name="Yamashiro T."/>
            <person name="Shiraishi A."/>
            <person name="Nakayama K."/>
            <person name="Satake H."/>
        </authorList>
    </citation>
    <scope>NUCLEOTIDE SEQUENCE</scope>
</reference>
<organism evidence="1 2">
    <name type="scientific">Tanacetum coccineum</name>
    <dbReference type="NCBI Taxonomy" id="301880"/>
    <lineage>
        <taxon>Eukaryota</taxon>
        <taxon>Viridiplantae</taxon>
        <taxon>Streptophyta</taxon>
        <taxon>Embryophyta</taxon>
        <taxon>Tracheophyta</taxon>
        <taxon>Spermatophyta</taxon>
        <taxon>Magnoliopsida</taxon>
        <taxon>eudicotyledons</taxon>
        <taxon>Gunneridae</taxon>
        <taxon>Pentapetalae</taxon>
        <taxon>asterids</taxon>
        <taxon>campanulids</taxon>
        <taxon>Asterales</taxon>
        <taxon>Asteraceae</taxon>
        <taxon>Asteroideae</taxon>
        <taxon>Anthemideae</taxon>
        <taxon>Anthemidinae</taxon>
        <taxon>Tanacetum</taxon>
    </lineage>
</organism>
<dbReference type="EMBL" id="BQNB010009495">
    <property type="protein sequence ID" value="GJS64324.1"/>
    <property type="molecule type" value="Genomic_DNA"/>
</dbReference>
<accession>A0ABQ4XGB5</accession>
<dbReference type="Proteomes" id="UP001151760">
    <property type="component" value="Unassembled WGS sequence"/>
</dbReference>
<proteinExistence type="predicted"/>
<evidence type="ECO:0000313" key="1">
    <source>
        <dbReference type="EMBL" id="GJS64324.1"/>
    </source>
</evidence>
<keyword evidence="2" id="KW-1185">Reference proteome</keyword>
<reference evidence="1" key="2">
    <citation type="submission" date="2022-01" db="EMBL/GenBank/DDBJ databases">
        <authorList>
            <person name="Yamashiro T."/>
            <person name="Shiraishi A."/>
            <person name="Satake H."/>
            <person name="Nakayama K."/>
        </authorList>
    </citation>
    <scope>NUCLEOTIDE SEQUENCE</scope>
</reference>
<evidence type="ECO:0000313" key="2">
    <source>
        <dbReference type="Proteomes" id="UP001151760"/>
    </source>
</evidence>
<protein>
    <submittedName>
        <fullName evidence="1">Uncharacterized protein</fullName>
    </submittedName>
</protein>
<gene>
    <name evidence="1" type="ORF">Tco_0678888</name>
</gene>
<name>A0ABQ4XGB5_9ASTR</name>
<comment type="caution">
    <text evidence="1">The sequence shown here is derived from an EMBL/GenBank/DDBJ whole genome shotgun (WGS) entry which is preliminary data.</text>
</comment>
<sequence length="130" mass="14770">MKGPGPSGSCAFGRKSFNGNCKEGLDPNIERFGSLYWDRVAYLSSLVFSENSQPNTPCVLVHCFELELKEFYWALKIANSIYKDASDIESFQLNELSELRDQAYENSLIYKEKTKKLHDSKIRTESSIVG</sequence>